<reference evidence="2 3" key="1">
    <citation type="submission" date="2016-12" db="EMBL/GenBank/DDBJ databases">
        <authorList>
            <person name="Song W.-J."/>
            <person name="Kurnit D.M."/>
        </authorList>
    </citation>
    <scope>NUCLEOTIDE SEQUENCE [LARGE SCALE GENOMIC DNA]</scope>
    <source>
        <strain evidence="2 3">175</strain>
    </source>
</reference>
<proteinExistence type="predicted"/>
<dbReference type="AlphaFoldDB" id="A0A1Y6D3I5"/>
<sequence length="157" mass="17221">MLPRISAAKAPPPPQESQHGAALAVVRDRALGASTLDLSLPEFSERLERLARQEIVCVVSISHTAFERWHRGTVQRIRHGEGRFEILGDNFALYLREDNIGTIRLIDDRADPEAGPAIELHNRAGHLLARLQGEPESGANARWRGVMGGRGPQAAGR</sequence>
<dbReference type="GO" id="GO:0006826">
    <property type="term" value="P:iron ion transport"/>
    <property type="evidence" value="ECO:0007669"/>
    <property type="project" value="InterPro"/>
</dbReference>
<organism evidence="2 3">
    <name type="scientific">Methylomagnum ishizawai</name>
    <dbReference type="NCBI Taxonomy" id="1760988"/>
    <lineage>
        <taxon>Bacteria</taxon>
        <taxon>Pseudomonadati</taxon>
        <taxon>Pseudomonadota</taxon>
        <taxon>Gammaproteobacteria</taxon>
        <taxon>Methylococcales</taxon>
        <taxon>Methylococcaceae</taxon>
        <taxon>Methylomagnum</taxon>
    </lineage>
</organism>
<evidence type="ECO:0000313" key="2">
    <source>
        <dbReference type="EMBL" id="SMF95102.1"/>
    </source>
</evidence>
<keyword evidence="3" id="KW-1185">Reference proteome</keyword>
<dbReference type="STRING" id="1760988.SAMN02949497_2448"/>
<accession>A0A1Y6D3I5</accession>
<dbReference type="RefSeq" id="WP_176225207.1">
    <property type="nucleotide sequence ID" value="NZ_FXAM01000001.1"/>
</dbReference>
<dbReference type="Proteomes" id="UP000192923">
    <property type="component" value="Unassembled WGS sequence"/>
</dbReference>
<protein>
    <submittedName>
        <fullName evidence="2">Haemin-degrading HemS.ChuX domain-containing protein</fullName>
    </submittedName>
</protein>
<dbReference type="InterPro" id="IPR007845">
    <property type="entry name" value="HemS/ChuX_dom"/>
</dbReference>
<evidence type="ECO:0000313" key="3">
    <source>
        <dbReference type="Proteomes" id="UP000192923"/>
    </source>
</evidence>
<evidence type="ECO:0000259" key="1">
    <source>
        <dbReference type="Pfam" id="PF05171"/>
    </source>
</evidence>
<gene>
    <name evidence="2" type="ORF">SAMN02949497_2448</name>
</gene>
<feature type="domain" description="Haemin-degrading HemS/ChuX" evidence="1">
    <location>
        <begin position="36"/>
        <end position="145"/>
    </location>
</feature>
<name>A0A1Y6D3I5_9GAMM</name>
<dbReference type="Pfam" id="PF05171">
    <property type="entry name" value="HemS"/>
    <property type="match status" value="1"/>
</dbReference>
<dbReference type="SUPFAM" id="SSF144064">
    <property type="entry name" value="Heme iron utilization protein-like"/>
    <property type="match status" value="1"/>
</dbReference>
<dbReference type="EMBL" id="FXAM01000001">
    <property type="protein sequence ID" value="SMF95102.1"/>
    <property type="molecule type" value="Genomic_DNA"/>
</dbReference>